<keyword evidence="2" id="KW-0808">Transferase</keyword>
<feature type="domain" description="Polyketide synthase-like methyltransferase" evidence="4">
    <location>
        <begin position="49"/>
        <end position="264"/>
    </location>
</feature>
<evidence type="ECO:0000256" key="3">
    <source>
        <dbReference type="ARBA" id="ARBA00022691"/>
    </source>
</evidence>
<dbReference type="InterPro" id="IPR050447">
    <property type="entry name" value="Erg6_SMT_methyltransf"/>
</dbReference>
<evidence type="ECO:0000313" key="5">
    <source>
        <dbReference type="EMBL" id="BCL26243.1"/>
    </source>
</evidence>
<protein>
    <submittedName>
        <fullName evidence="5">Methyltransferase type 11</fullName>
    </submittedName>
</protein>
<reference evidence="5 6" key="1">
    <citation type="journal article" date="2014" name="Int. J. Syst. Evol. Microbiol.">
        <title>Complete genome sequence of Corynebacterium casei LMG S-19264T (=DSM 44701T), isolated from a smear-ripened cheese.</title>
        <authorList>
            <consortium name="US DOE Joint Genome Institute (JGI-PGF)"/>
            <person name="Walter F."/>
            <person name="Albersmeier A."/>
            <person name="Kalinowski J."/>
            <person name="Ruckert C."/>
        </authorList>
    </citation>
    <scope>NUCLEOTIDE SEQUENCE [LARGE SCALE GENOMIC DNA]</scope>
    <source>
        <strain evidence="5 6">JCM 4677</strain>
    </source>
</reference>
<dbReference type="EMBL" id="AP023440">
    <property type="protein sequence ID" value="BCL26243.1"/>
    <property type="molecule type" value="Genomic_DNA"/>
</dbReference>
<dbReference type="Pfam" id="PF13649">
    <property type="entry name" value="Methyltransf_25"/>
    <property type="match status" value="1"/>
</dbReference>
<evidence type="ECO:0000256" key="2">
    <source>
        <dbReference type="ARBA" id="ARBA00022679"/>
    </source>
</evidence>
<organism evidence="5 6">
    <name type="scientific">Streptomyces aurantiacus</name>
    <dbReference type="NCBI Taxonomy" id="47760"/>
    <lineage>
        <taxon>Bacteria</taxon>
        <taxon>Bacillati</taxon>
        <taxon>Actinomycetota</taxon>
        <taxon>Actinomycetes</taxon>
        <taxon>Kitasatosporales</taxon>
        <taxon>Streptomycetaceae</taxon>
        <taxon>Streptomyces</taxon>
        <taxon>Streptomyces aurantiacus group</taxon>
    </lineage>
</organism>
<proteinExistence type="predicted"/>
<dbReference type="AlphaFoldDB" id="A0A7G1NSM0"/>
<dbReference type="KEGG" id="sgm:GCM10017557_11020"/>
<dbReference type="InterPro" id="IPR020803">
    <property type="entry name" value="MeTfrase_dom"/>
</dbReference>
<accession>A0A7G1NSM0</accession>
<sequence>MNRTVAPEPRRIGDYYDHKVFDLMTQLGDGNLHYGYWFDDHDTATFDQAMVQMTDEMIRRLDPSPGDRVLDVGCGNGTPAMQLARARDVEVVGISVSARQVERANRRAREAGLADRVRFEQIDAMNLPFDDGSFDRAWALESMLHMPDKQRVLTEVHRVVRPGARVPVADMVYVSPEPGRPRTATVSDTTIYASLTDIEDYPGVFRAAGFTVVELTDITRETARTYDGYVDWIRAHRDEYVDIIGVQGYELFLHNQAALGKMPELGYIFATGQRP</sequence>
<dbReference type="InterPro" id="IPR029063">
    <property type="entry name" value="SAM-dependent_MTases_sf"/>
</dbReference>
<dbReference type="SMART" id="SM00828">
    <property type="entry name" value="PKS_MT"/>
    <property type="match status" value="1"/>
</dbReference>
<dbReference type="Gene3D" id="3.40.50.150">
    <property type="entry name" value="Vaccinia Virus protein VP39"/>
    <property type="match status" value="1"/>
</dbReference>
<keyword evidence="6" id="KW-1185">Reference proteome</keyword>
<dbReference type="GO" id="GO:0008168">
    <property type="term" value="F:methyltransferase activity"/>
    <property type="evidence" value="ECO:0007669"/>
    <property type="project" value="UniProtKB-KW"/>
</dbReference>
<dbReference type="Proteomes" id="UP000516444">
    <property type="component" value="Chromosome"/>
</dbReference>
<dbReference type="SUPFAM" id="SSF53335">
    <property type="entry name" value="S-adenosyl-L-methionine-dependent methyltransferases"/>
    <property type="match status" value="1"/>
</dbReference>
<gene>
    <name evidence="5" type="ORF">GCM10017557_11020</name>
</gene>
<evidence type="ECO:0000256" key="1">
    <source>
        <dbReference type="ARBA" id="ARBA00022603"/>
    </source>
</evidence>
<dbReference type="PANTHER" id="PTHR44068:SF11">
    <property type="entry name" value="GERANYL DIPHOSPHATE 2-C-METHYLTRANSFERASE"/>
    <property type="match status" value="1"/>
</dbReference>
<keyword evidence="1 5" id="KW-0489">Methyltransferase</keyword>
<evidence type="ECO:0000313" key="6">
    <source>
        <dbReference type="Proteomes" id="UP000516444"/>
    </source>
</evidence>
<evidence type="ECO:0000259" key="4">
    <source>
        <dbReference type="SMART" id="SM00828"/>
    </source>
</evidence>
<dbReference type="InterPro" id="IPR041698">
    <property type="entry name" value="Methyltransf_25"/>
</dbReference>
<keyword evidence="3" id="KW-0949">S-adenosyl-L-methionine</keyword>
<dbReference type="CDD" id="cd02440">
    <property type="entry name" value="AdoMet_MTases"/>
    <property type="match status" value="1"/>
</dbReference>
<dbReference type="GO" id="GO:0032259">
    <property type="term" value="P:methylation"/>
    <property type="evidence" value="ECO:0007669"/>
    <property type="project" value="UniProtKB-KW"/>
</dbReference>
<name>A0A7G1NSM0_9ACTN</name>
<dbReference type="PANTHER" id="PTHR44068">
    <property type="entry name" value="ZGC:194242"/>
    <property type="match status" value="1"/>
</dbReference>